<proteinExistence type="predicted"/>
<protein>
    <submittedName>
        <fullName evidence="1">Uncharacterized protein</fullName>
    </submittedName>
</protein>
<dbReference type="AlphaFoldDB" id="A0A1L7XE49"/>
<name>A0A1L7XE49_9HELO</name>
<evidence type="ECO:0000313" key="2">
    <source>
        <dbReference type="Proteomes" id="UP000184330"/>
    </source>
</evidence>
<dbReference type="EMBL" id="FJOG01000023">
    <property type="protein sequence ID" value="CZR63319.1"/>
    <property type="molecule type" value="Genomic_DNA"/>
</dbReference>
<evidence type="ECO:0000313" key="1">
    <source>
        <dbReference type="EMBL" id="CZR63319.1"/>
    </source>
</evidence>
<accession>A0A1L7XE49</accession>
<keyword evidence="2" id="KW-1185">Reference proteome</keyword>
<sequence>MEVTVIQRNGEGIRPYPKLWVISSEKMAEEVVNNFDHVLTDKNAVAKLNNQRGQIVRRRLDRPGDIKKKMPKAP</sequence>
<gene>
    <name evidence="1" type="ORF">PAC_13216</name>
</gene>
<organism evidence="1 2">
    <name type="scientific">Phialocephala subalpina</name>
    <dbReference type="NCBI Taxonomy" id="576137"/>
    <lineage>
        <taxon>Eukaryota</taxon>
        <taxon>Fungi</taxon>
        <taxon>Dikarya</taxon>
        <taxon>Ascomycota</taxon>
        <taxon>Pezizomycotina</taxon>
        <taxon>Leotiomycetes</taxon>
        <taxon>Helotiales</taxon>
        <taxon>Mollisiaceae</taxon>
        <taxon>Phialocephala</taxon>
        <taxon>Phialocephala fortinii species complex</taxon>
    </lineage>
</organism>
<dbReference type="Proteomes" id="UP000184330">
    <property type="component" value="Unassembled WGS sequence"/>
</dbReference>
<reference evidence="1 2" key="1">
    <citation type="submission" date="2016-03" db="EMBL/GenBank/DDBJ databases">
        <authorList>
            <person name="Ploux O."/>
        </authorList>
    </citation>
    <scope>NUCLEOTIDE SEQUENCE [LARGE SCALE GENOMIC DNA]</scope>
    <source>
        <strain evidence="1 2">UAMH 11012</strain>
    </source>
</reference>